<dbReference type="PROSITE" id="PS51898">
    <property type="entry name" value="TYR_RECOMBINASE"/>
    <property type="match status" value="1"/>
</dbReference>
<proteinExistence type="predicted"/>
<dbReference type="SUPFAM" id="SSF56349">
    <property type="entry name" value="DNA breaking-rejoining enzymes"/>
    <property type="match status" value="1"/>
</dbReference>
<dbReference type="InterPro" id="IPR002104">
    <property type="entry name" value="Integrase_catalytic"/>
</dbReference>
<keyword evidence="4" id="KW-1185">Reference proteome</keyword>
<protein>
    <recommendedName>
        <fullName evidence="2">Tyr recombinase domain-containing protein</fullName>
    </recommendedName>
</protein>
<evidence type="ECO:0000259" key="2">
    <source>
        <dbReference type="PROSITE" id="PS51898"/>
    </source>
</evidence>
<dbReference type="Pfam" id="PF00589">
    <property type="entry name" value="Phage_integrase"/>
    <property type="match status" value="1"/>
</dbReference>
<sequence length="63" mass="7211">MVDLAELEDFNFHDLRHHFASKLVMKSVDLNTVRELLGHADMNMTLRYAHLAPEHKAAAVNLL</sequence>
<comment type="caution">
    <text evidence="3">The sequence shown here is derived from an EMBL/GenBank/DDBJ whole genome shotgun (WGS) entry which is preliminary data.</text>
</comment>
<evidence type="ECO:0000256" key="1">
    <source>
        <dbReference type="ARBA" id="ARBA00023172"/>
    </source>
</evidence>
<dbReference type="InterPro" id="IPR013762">
    <property type="entry name" value="Integrase-like_cat_sf"/>
</dbReference>
<reference evidence="4" key="1">
    <citation type="journal article" date="2019" name="Int. J. Syst. Evol. Microbiol.">
        <title>The Global Catalogue of Microorganisms (GCM) 10K type strain sequencing project: providing services to taxonomists for standard genome sequencing and annotation.</title>
        <authorList>
            <consortium name="The Broad Institute Genomics Platform"/>
            <consortium name="The Broad Institute Genome Sequencing Center for Infectious Disease"/>
            <person name="Wu L."/>
            <person name="Ma J."/>
        </authorList>
    </citation>
    <scope>NUCLEOTIDE SEQUENCE [LARGE SCALE GENOMIC DNA]</scope>
    <source>
        <strain evidence="4">CGMCC 1.10131</strain>
    </source>
</reference>
<dbReference type="InterPro" id="IPR011010">
    <property type="entry name" value="DNA_brk_join_enz"/>
</dbReference>
<dbReference type="EMBL" id="BMDY01000009">
    <property type="protein sequence ID" value="GGB05785.1"/>
    <property type="molecule type" value="Genomic_DNA"/>
</dbReference>
<keyword evidence="1" id="KW-0233">DNA recombination</keyword>
<feature type="domain" description="Tyr recombinase" evidence="2">
    <location>
        <begin position="1"/>
        <end position="61"/>
    </location>
</feature>
<dbReference type="Gene3D" id="1.10.443.10">
    <property type="entry name" value="Intergrase catalytic core"/>
    <property type="match status" value="1"/>
</dbReference>
<dbReference type="Proteomes" id="UP000651977">
    <property type="component" value="Unassembled WGS sequence"/>
</dbReference>
<gene>
    <name evidence="3" type="ORF">GCM10007414_18940</name>
</gene>
<organism evidence="3 4">
    <name type="scientific">Agarivorans gilvus</name>
    <dbReference type="NCBI Taxonomy" id="680279"/>
    <lineage>
        <taxon>Bacteria</taxon>
        <taxon>Pseudomonadati</taxon>
        <taxon>Pseudomonadota</taxon>
        <taxon>Gammaproteobacteria</taxon>
        <taxon>Alteromonadales</taxon>
        <taxon>Alteromonadaceae</taxon>
        <taxon>Agarivorans</taxon>
    </lineage>
</organism>
<name>A0ABQ1I1N9_9ALTE</name>
<accession>A0ABQ1I1N9</accession>
<evidence type="ECO:0000313" key="4">
    <source>
        <dbReference type="Proteomes" id="UP000651977"/>
    </source>
</evidence>
<evidence type="ECO:0000313" key="3">
    <source>
        <dbReference type="EMBL" id="GGB05785.1"/>
    </source>
</evidence>